<organism evidence="2 3">
    <name type="scientific">Thalassoglobus neptunius</name>
    <dbReference type="NCBI Taxonomy" id="1938619"/>
    <lineage>
        <taxon>Bacteria</taxon>
        <taxon>Pseudomonadati</taxon>
        <taxon>Planctomycetota</taxon>
        <taxon>Planctomycetia</taxon>
        <taxon>Planctomycetales</taxon>
        <taxon>Planctomycetaceae</taxon>
        <taxon>Thalassoglobus</taxon>
    </lineage>
</organism>
<dbReference type="AlphaFoldDB" id="A0A5C5X4K6"/>
<evidence type="ECO:0000313" key="2">
    <source>
        <dbReference type="EMBL" id="TWT57914.1"/>
    </source>
</evidence>
<sequence length="100" mass="12162" precursor="true">MLKQTLLAGLCSVAFLVVMFVGTSEVEAAPPGQPTNWQRFYHYPYVYYPQNYQTQPESYDHMYYRYPTERRIPVYNSQWHNFYPSERPYHWGHHFILDVF</sequence>
<dbReference type="OrthoDB" id="281093at2"/>
<feature type="signal peptide" evidence="1">
    <location>
        <begin position="1"/>
        <end position="28"/>
    </location>
</feature>
<dbReference type="RefSeq" id="WP_146507961.1">
    <property type="nucleotide sequence ID" value="NZ_SIHI01000001.1"/>
</dbReference>
<proteinExistence type="predicted"/>
<feature type="chain" id="PRO_5022964859" evidence="1">
    <location>
        <begin position="29"/>
        <end position="100"/>
    </location>
</feature>
<keyword evidence="3" id="KW-1185">Reference proteome</keyword>
<keyword evidence="1" id="KW-0732">Signal</keyword>
<evidence type="ECO:0000313" key="3">
    <source>
        <dbReference type="Proteomes" id="UP000317243"/>
    </source>
</evidence>
<gene>
    <name evidence="2" type="ORF">KOR42_12820</name>
</gene>
<reference evidence="2 3" key="1">
    <citation type="submission" date="2019-02" db="EMBL/GenBank/DDBJ databases">
        <title>Deep-cultivation of Planctomycetes and their phenomic and genomic characterization uncovers novel biology.</title>
        <authorList>
            <person name="Wiegand S."/>
            <person name="Jogler M."/>
            <person name="Boedeker C."/>
            <person name="Pinto D."/>
            <person name="Vollmers J."/>
            <person name="Rivas-Marin E."/>
            <person name="Kohn T."/>
            <person name="Peeters S.H."/>
            <person name="Heuer A."/>
            <person name="Rast P."/>
            <person name="Oberbeckmann S."/>
            <person name="Bunk B."/>
            <person name="Jeske O."/>
            <person name="Meyerdierks A."/>
            <person name="Storesund J.E."/>
            <person name="Kallscheuer N."/>
            <person name="Luecker S."/>
            <person name="Lage O.M."/>
            <person name="Pohl T."/>
            <person name="Merkel B.J."/>
            <person name="Hornburger P."/>
            <person name="Mueller R.-W."/>
            <person name="Bruemmer F."/>
            <person name="Labrenz M."/>
            <person name="Spormann A.M."/>
            <person name="Op Den Camp H."/>
            <person name="Overmann J."/>
            <person name="Amann R."/>
            <person name="Jetten M.S.M."/>
            <person name="Mascher T."/>
            <person name="Medema M.H."/>
            <person name="Devos D.P."/>
            <person name="Kaster A.-K."/>
            <person name="Ovreas L."/>
            <person name="Rohde M."/>
            <person name="Galperin M.Y."/>
            <person name="Jogler C."/>
        </authorList>
    </citation>
    <scope>NUCLEOTIDE SEQUENCE [LARGE SCALE GENOMIC DNA]</scope>
    <source>
        <strain evidence="2 3">KOR42</strain>
    </source>
</reference>
<name>A0A5C5X4K6_9PLAN</name>
<dbReference type="Proteomes" id="UP000317243">
    <property type="component" value="Unassembled WGS sequence"/>
</dbReference>
<comment type="caution">
    <text evidence="2">The sequence shown here is derived from an EMBL/GenBank/DDBJ whole genome shotgun (WGS) entry which is preliminary data.</text>
</comment>
<evidence type="ECO:0000256" key="1">
    <source>
        <dbReference type="SAM" id="SignalP"/>
    </source>
</evidence>
<dbReference type="EMBL" id="SIHI01000001">
    <property type="protein sequence ID" value="TWT57914.1"/>
    <property type="molecule type" value="Genomic_DNA"/>
</dbReference>
<accession>A0A5C5X4K6</accession>
<protein>
    <submittedName>
        <fullName evidence="2">Uncharacterized protein</fullName>
    </submittedName>
</protein>